<evidence type="ECO:0000256" key="1">
    <source>
        <dbReference type="ARBA" id="ARBA00022630"/>
    </source>
</evidence>
<dbReference type="GO" id="GO:0008752">
    <property type="term" value="F:FMN reductase [NAD(P)H] activity"/>
    <property type="evidence" value="ECO:0007669"/>
    <property type="project" value="InterPro"/>
</dbReference>
<dbReference type="PANTHER" id="PTHR43408:SF1">
    <property type="entry name" value="FMN REDUCTASE (NADPH)"/>
    <property type="match status" value="1"/>
</dbReference>
<dbReference type="InterPro" id="IPR051814">
    <property type="entry name" value="NAD(P)H-dep_FMN_reductase"/>
</dbReference>
<keyword evidence="2" id="KW-0288">FMN</keyword>
<proteinExistence type="predicted"/>
<keyword evidence="6" id="KW-1185">Reference proteome</keyword>
<dbReference type="InterPro" id="IPR029039">
    <property type="entry name" value="Flavoprotein-like_sf"/>
</dbReference>
<protein>
    <submittedName>
        <fullName evidence="5">FMN reductase (NADPH)</fullName>
    </submittedName>
</protein>
<dbReference type="NCBIfam" id="TIGR03567">
    <property type="entry name" value="FMN_reduc_SsuE"/>
    <property type="match status" value="1"/>
</dbReference>
<feature type="domain" description="NADPH-dependent FMN reductase-like" evidence="4">
    <location>
        <begin position="3"/>
        <end position="144"/>
    </location>
</feature>
<organism evidence="5 6">
    <name type="scientific">Geobacillus subterraneus</name>
    <dbReference type="NCBI Taxonomy" id="129338"/>
    <lineage>
        <taxon>Bacteria</taxon>
        <taxon>Bacillati</taxon>
        <taxon>Bacillota</taxon>
        <taxon>Bacilli</taxon>
        <taxon>Bacillales</taxon>
        <taxon>Anoxybacillaceae</taxon>
        <taxon>Geobacillus</taxon>
    </lineage>
</organism>
<dbReference type="InterPro" id="IPR020048">
    <property type="entry name" value="NADPH-dep_FMN_reduc_SsuE"/>
</dbReference>
<sequence>MSTIVIVNGNPSPTSRLNGLIDYAEHALHQAGFTTEQIRVADLPAEDLLRARFDGPAIVAANQKVEKAQGVIIASPVYKAAYTGVLKAYLDLLPQKGLQHKVVLPLFIGGSLAHLLAIDYALKPVLSALGARYILSGVYAVDQWVKRLHEGGYSLPEELTRRLDESISELESAIRRLAIPSFTN</sequence>
<dbReference type="SUPFAM" id="SSF52218">
    <property type="entry name" value="Flavoproteins"/>
    <property type="match status" value="1"/>
</dbReference>
<evidence type="ECO:0000313" key="6">
    <source>
        <dbReference type="Proteomes" id="UP000501421"/>
    </source>
</evidence>
<dbReference type="GO" id="GO:0046306">
    <property type="term" value="P:alkanesulfonate catabolic process"/>
    <property type="evidence" value="ECO:0007669"/>
    <property type="project" value="InterPro"/>
</dbReference>
<accession>A0A679FU07</accession>
<dbReference type="AlphaFoldDB" id="A0A679FU07"/>
<dbReference type="Proteomes" id="UP000501421">
    <property type="component" value="Chromosome"/>
</dbReference>
<gene>
    <name evidence="5" type="ORF">GsuE55_25700</name>
</gene>
<reference evidence="6" key="1">
    <citation type="journal article" date="2020" name="Microbiol. Resour. Announc.">
        <title>Complete Genome Sequence of Geobacillus sp. Strain E55-1, Isolated from Mine Geyser in Japan.</title>
        <authorList>
            <person name="Miyazaki K."/>
            <person name="Hase E."/>
            <person name="Tokito N."/>
        </authorList>
    </citation>
    <scope>NUCLEOTIDE SEQUENCE [LARGE SCALE GENOMIC DNA]</scope>
    <source>
        <strain evidence="6">E55-1</strain>
    </source>
</reference>
<dbReference type="RefSeq" id="WP_033842973.1">
    <property type="nucleotide sequence ID" value="NZ_AP022557.1"/>
</dbReference>
<dbReference type="PANTHER" id="PTHR43408">
    <property type="entry name" value="FMN REDUCTASE (NADPH)"/>
    <property type="match status" value="1"/>
</dbReference>
<dbReference type="Pfam" id="PF03358">
    <property type="entry name" value="FMN_red"/>
    <property type="match status" value="1"/>
</dbReference>
<dbReference type="EMBL" id="AP022557">
    <property type="protein sequence ID" value="BBW97737.1"/>
    <property type="molecule type" value="Genomic_DNA"/>
</dbReference>
<evidence type="ECO:0000313" key="5">
    <source>
        <dbReference type="EMBL" id="BBW97737.1"/>
    </source>
</evidence>
<keyword evidence="1" id="KW-0285">Flavoprotein</keyword>
<name>A0A679FU07_9BACL</name>
<dbReference type="Gene3D" id="3.40.50.360">
    <property type="match status" value="1"/>
</dbReference>
<evidence type="ECO:0000256" key="3">
    <source>
        <dbReference type="ARBA" id="ARBA00023002"/>
    </source>
</evidence>
<dbReference type="InterPro" id="IPR005025">
    <property type="entry name" value="FMN_Rdtase-like_dom"/>
</dbReference>
<keyword evidence="3" id="KW-0560">Oxidoreductase</keyword>
<evidence type="ECO:0000259" key="4">
    <source>
        <dbReference type="Pfam" id="PF03358"/>
    </source>
</evidence>
<evidence type="ECO:0000256" key="2">
    <source>
        <dbReference type="ARBA" id="ARBA00022643"/>
    </source>
</evidence>